<protein>
    <submittedName>
        <fullName evidence="2">Uncharacterized protein</fullName>
    </submittedName>
</protein>
<organism evidence="2 3">
    <name type="scientific">Actinidia rufa</name>
    <dbReference type="NCBI Taxonomy" id="165716"/>
    <lineage>
        <taxon>Eukaryota</taxon>
        <taxon>Viridiplantae</taxon>
        <taxon>Streptophyta</taxon>
        <taxon>Embryophyta</taxon>
        <taxon>Tracheophyta</taxon>
        <taxon>Spermatophyta</taxon>
        <taxon>Magnoliopsida</taxon>
        <taxon>eudicotyledons</taxon>
        <taxon>Gunneridae</taxon>
        <taxon>Pentapetalae</taxon>
        <taxon>asterids</taxon>
        <taxon>Ericales</taxon>
        <taxon>Actinidiaceae</taxon>
        <taxon>Actinidia</taxon>
    </lineage>
</organism>
<dbReference type="Proteomes" id="UP000585474">
    <property type="component" value="Unassembled WGS sequence"/>
</dbReference>
<name>A0A7J0FQL4_9ERIC</name>
<keyword evidence="1" id="KW-0472">Membrane</keyword>
<evidence type="ECO:0000256" key="1">
    <source>
        <dbReference type="SAM" id="Phobius"/>
    </source>
</evidence>
<sequence length="197" mass="22039">MGSASECSAQSEIGGPLTCSLHLPCDWGSDFPVLSVVGHRSGCVTPATGDSRRVSLSRFVLMAAMVSDSMNAAFPNSIGIGEEEPCKRYGEKWDEPEGEEDYGVVLGRIVRLDFWIRNSRDSLGTEFAERREGSRILQDLSNAKVPEELKIGLIMPVCRRYMEVYVLYQRCSFGFAILLFHWVFAQGLEFYRFNSCA</sequence>
<dbReference type="AlphaFoldDB" id="A0A7J0FQL4"/>
<feature type="transmembrane region" description="Helical" evidence="1">
    <location>
        <begin position="165"/>
        <end position="184"/>
    </location>
</feature>
<evidence type="ECO:0000313" key="3">
    <source>
        <dbReference type="Proteomes" id="UP000585474"/>
    </source>
</evidence>
<reference evidence="2 3" key="1">
    <citation type="submission" date="2019-07" db="EMBL/GenBank/DDBJ databases">
        <title>De Novo Assembly of kiwifruit Actinidia rufa.</title>
        <authorList>
            <person name="Sugita-Konishi S."/>
            <person name="Sato K."/>
            <person name="Mori E."/>
            <person name="Abe Y."/>
            <person name="Kisaki G."/>
            <person name="Hamano K."/>
            <person name="Suezawa K."/>
            <person name="Otani M."/>
            <person name="Fukuda T."/>
            <person name="Manabe T."/>
            <person name="Gomi K."/>
            <person name="Tabuchi M."/>
            <person name="Akimitsu K."/>
            <person name="Kataoka I."/>
        </authorList>
    </citation>
    <scope>NUCLEOTIDE SEQUENCE [LARGE SCALE GENOMIC DNA]</scope>
    <source>
        <strain evidence="3">cv. Fuchu</strain>
    </source>
</reference>
<keyword evidence="1" id="KW-1133">Transmembrane helix</keyword>
<keyword evidence="1" id="KW-0812">Transmembrane</keyword>
<proteinExistence type="predicted"/>
<comment type="caution">
    <text evidence="2">The sequence shown here is derived from an EMBL/GenBank/DDBJ whole genome shotgun (WGS) entry which is preliminary data.</text>
</comment>
<gene>
    <name evidence="2" type="ORF">Acr_14g0003120</name>
</gene>
<evidence type="ECO:0000313" key="2">
    <source>
        <dbReference type="EMBL" id="GFZ00677.1"/>
    </source>
</evidence>
<keyword evidence="3" id="KW-1185">Reference proteome</keyword>
<accession>A0A7J0FQL4</accession>
<dbReference type="EMBL" id="BJWL01000014">
    <property type="protein sequence ID" value="GFZ00677.1"/>
    <property type="molecule type" value="Genomic_DNA"/>
</dbReference>